<dbReference type="OrthoDB" id="5342812at2"/>
<accession>Q7VGF8</accession>
<dbReference type="CDD" id="cd06223">
    <property type="entry name" value="PRTases_typeI"/>
    <property type="match status" value="1"/>
</dbReference>
<dbReference type="KEGG" id="hhe:HH_1363"/>
<dbReference type="InterPro" id="IPR029057">
    <property type="entry name" value="PRTase-like"/>
</dbReference>
<name>Q7VGF8_HELHP</name>
<dbReference type="RefSeq" id="WP_011116203.1">
    <property type="nucleotide sequence ID" value="NC_004917.1"/>
</dbReference>
<evidence type="ECO:0000313" key="2">
    <source>
        <dbReference type="Proteomes" id="UP000002495"/>
    </source>
</evidence>
<evidence type="ECO:0008006" key="3">
    <source>
        <dbReference type="Google" id="ProtNLM"/>
    </source>
</evidence>
<dbReference type="Proteomes" id="UP000002495">
    <property type="component" value="Chromosome"/>
</dbReference>
<protein>
    <recommendedName>
        <fullName evidence="3">Phosphoribosyltransferase domain-containing protein</fullName>
    </recommendedName>
</protein>
<sequence>MKCLVCEKWSFKIICEECLARIPLVPRYRILQSGIKAYSFYRYEDVAFLMQSKYHLIGSRILPLLTKRAAAYFFTNFSFHHLTNQSLPIALVGLDDYPYGAYSHVGVIVKVFSQESKGIFKASFGALKAQNKVKYAGKNLHFRQNNPKGFVYKDSFIQNIDIQSRGFVLLDDIITTGTSLNEAISAFRDTQILFCLALCDAKE</sequence>
<dbReference type="EMBL" id="AE017125">
    <property type="protein sequence ID" value="AAP77960.1"/>
    <property type="molecule type" value="Genomic_DNA"/>
</dbReference>
<evidence type="ECO:0000313" key="1">
    <source>
        <dbReference type="EMBL" id="AAP77960.1"/>
    </source>
</evidence>
<dbReference type="Gene3D" id="3.40.50.2020">
    <property type="match status" value="1"/>
</dbReference>
<reference evidence="1 2" key="1">
    <citation type="journal article" date="2003" name="Proc. Natl. Acad. Sci. U.S.A.">
        <title>The complete genome sequence of the carcinogenic bacterium Helicobacter hepaticus.</title>
        <authorList>
            <person name="Suerbaum S."/>
            <person name="Josenhans C."/>
            <person name="Sterzenbach T."/>
            <person name="Drescher B."/>
            <person name="Brandt P."/>
            <person name="Bell M."/>
            <person name="Droege M."/>
            <person name="Fartmann B."/>
            <person name="Fischer H.-P."/>
            <person name="Ge Z."/>
            <person name="Hoerster A."/>
            <person name="Holland R."/>
            <person name="Klein K."/>
            <person name="Koenig J."/>
            <person name="Macko L."/>
            <person name="Mendz G.L."/>
            <person name="Nyakatura G."/>
            <person name="Schauer D.B."/>
            <person name="Shen Z."/>
            <person name="Weber J."/>
            <person name="Frosch M."/>
            <person name="Fox J.G."/>
        </authorList>
    </citation>
    <scope>NUCLEOTIDE SEQUENCE [LARGE SCALE GENOMIC DNA]</scope>
    <source>
        <strain evidence="2">ATCC 51449 / 3B1</strain>
    </source>
</reference>
<proteinExistence type="predicted"/>
<dbReference type="eggNOG" id="COG1040">
    <property type="taxonomic scope" value="Bacteria"/>
</dbReference>
<dbReference type="SUPFAM" id="SSF53271">
    <property type="entry name" value="PRTase-like"/>
    <property type="match status" value="1"/>
</dbReference>
<dbReference type="STRING" id="235279.HH_1363"/>
<organism evidence="1 2">
    <name type="scientific">Helicobacter hepaticus (strain ATCC 51449 / 3B1)</name>
    <dbReference type="NCBI Taxonomy" id="235279"/>
    <lineage>
        <taxon>Bacteria</taxon>
        <taxon>Pseudomonadati</taxon>
        <taxon>Campylobacterota</taxon>
        <taxon>Epsilonproteobacteria</taxon>
        <taxon>Campylobacterales</taxon>
        <taxon>Helicobacteraceae</taxon>
        <taxon>Helicobacter</taxon>
    </lineage>
</organism>
<keyword evidence="2" id="KW-1185">Reference proteome</keyword>
<dbReference type="HOGENOM" id="CLU_072544_0_0_7"/>
<dbReference type="AlphaFoldDB" id="Q7VGF8"/>
<dbReference type="InterPro" id="IPR000836">
    <property type="entry name" value="PRTase_dom"/>
</dbReference>
<gene>
    <name evidence="1" type="ordered locus">HH_1363</name>
</gene>